<accession>A0AA40FP45</accession>
<dbReference type="EMBL" id="JAHYIQ010000023">
    <property type="protein sequence ID" value="KAK1122415.1"/>
    <property type="molecule type" value="Genomic_DNA"/>
</dbReference>
<keyword evidence="3" id="KW-1185">Reference proteome</keyword>
<evidence type="ECO:0000313" key="3">
    <source>
        <dbReference type="Proteomes" id="UP001177670"/>
    </source>
</evidence>
<feature type="compositionally biased region" description="Polar residues" evidence="1">
    <location>
        <begin position="24"/>
        <end position="37"/>
    </location>
</feature>
<name>A0AA40FP45_9HYME</name>
<reference evidence="2" key="1">
    <citation type="submission" date="2021-10" db="EMBL/GenBank/DDBJ databases">
        <title>Melipona bicolor Genome sequencing and assembly.</title>
        <authorList>
            <person name="Araujo N.S."/>
            <person name="Arias M.C."/>
        </authorList>
    </citation>
    <scope>NUCLEOTIDE SEQUENCE</scope>
    <source>
        <strain evidence="2">USP_2M_L1-L4_2017</strain>
        <tissue evidence="2">Whole body</tissue>
    </source>
</reference>
<evidence type="ECO:0000256" key="1">
    <source>
        <dbReference type="SAM" id="MobiDB-lite"/>
    </source>
</evidence>
<protein>
    <submittedName>
        <fullName evidence="2">Uncharacterized protein</fullName>
    </submittedName>
</protein>
<proteinExistence type="predicted"/>
<comment type="caution">
    <text evidence="2">The sequence shown here is derived from an EMBL/GenBank/DDBJ whole genome shotgun (WGS) entry which is preliminary data.</text>
</comment>
<evidence type="ECO:0000313" key="2">
    <source>
        <dbReference type="EMBL" id="KAK1122415.1"/>
    </source>
</evidence>
<dbReference type="AlphaFoldDB" id="A0AA40FP45"/>
<sequence length="153" mass="17109">MQMVRRRRRFERVVGGGGTGLTAGPSSNNAKRNTWAQSARREDKRITAALCQRDPLAVHPNPSTVLAVRACELPSPSPSPSPSHRERPSLLSTLLPGEFFRREWAARVGGNRWARRLVCRGSLSVKPVCRFLDQSEVNFTIVRVDICVRSTME</sequence>
<organism evidence="2 3">
    <name type="scientific">Melipona bicolor</name>
    <dbReference type="NCBI Taxonomy" id="60889"/>
    <lineage>
        <taxon>Eukaryota</taxon>
        <taxon>Metazoa</taxon>
        <taxon>Ecdysozoa</taxon>
        <taxon>Arthropoda</taxon>
        <taxon>Hexapoda</taxon>
        <taxon>Insecta</taxon>
        <taxon>Pterygota</taxon>
        <taxon>Neoptera</taxon>
        <taxon>Endopterygota</taxon>
        <taxon>Hymenoptera</taxon>
        <taxon>Apocrita</taxon>
        <taxon>Aculeata</taxon>
        <taxon>Apoidea</taxon>
        <taxon>Anthophila</taxon>
        <taxon>Apidae</taxon>
        <taxon>Melipona</taxon>
    </lineage>
</organism>
<dbReference type="Proteomes" id="UP001177670">
    <property type="component" value="Unassembled WGS sequence"/>
</dbReference>
<gene>
    <name evidence="2" type="ORF">K0M31_009638</name>
</gene>
<feature type="compositionally biased region" description="Basic residues" evidence="1">
    <location>
        <begin position="1"/>
        <end position="10"/>
    </location>
</feature>
<feature type="region of interest" description="Disordered" evidence="1">
    <location>
        <begin position="1"/>
        <end position="39"/>
    </location>
</feature>